<evidence type="ECO:0000256" key="4">
    <source>
        <dbReference type="ARBA" id="ARBA00022833"/>
    </source>
</evidence>
<keyword evidence="3 6" id="KW-0378">Hydrolase</keyword>
<evidence type="ECO:0000256" key="1">
    <source>
        <dbReference type="ARBA" id="ARBA00022670"/>
    </source>
</evidence>
<dbReference type="Gene3D" id="3.30.2010.10">
    <property type="entry name" value="Metalloproteases ('zincins'), catalytic domain"/>
    <property type="match status" value="1"/>
</dbReference>
<evidence type="ECO:0000256" key="3">
    <source>
        <dbReference type="ARBA" id="ARBA00022801"/>
    </source>
</evidence>
<keyword evidence="7" id="KW-1133">Transmembrane helix</keyword>
<protein>
    <submittedName>
        <fullName evidence="9">M48 family metallopeptidase</fullName>
    </submittedName>
</protein>
<dbReference type="PANTHER" id="PTHR22726">
    <property type="entry name" value="METALLOENDOPEPTIDASE OMA1"/>
    <property type="match status" value="1"/>
</dbReference>
<evidence type="ECO:0000256" key="5">
    <source>
        <dbReference type="ARBA" id="ARBA00023049"/>
    </source>
</evidence>
<keyword evidence="7" id="KW-0812">Transmembrane</keyword>
<gene>
    <name evidence="9" type="ORF">HHL15_22855</name>
</gene>
<accession>A0A848GD04</accession>
<dbReference type="AlphaFoldDB" id="A0A848GD04"/>
<sequence>MSDAPLPARYYPPGGDAHGHPVRLAWDDGSLLILRDDGPGLRVPQHALTVEARGFNHEQWALSWPQDDSAHLLMVADRDIAPLKRVAPGLFQVGEQHRRAGRRRLGAGLALLVLLPLVLAGLLLLFLDPVVDRVVDHIPPEVEQQIGAVVLARTRAEGPLIEDGPAHAALQAIATRLARPGEKLDFYLAQRPTINAFAAPGGVVVVHSALLKEARSAEEVAGVLAHEIAHVELRHSMHQLARAAGLRLIVAALFGDYGTLGGWAAQLGELKFSRDAEREADLRALDRLAETGIDPQGLLAFFETLSRQEGADGLRPPALFSTHPATAERIEALRAVLARRPQSAAQAIGIDWQNVRTALAAP</sequence>
<evidence type="ECO:0000256" key="7">
    <source>
        <dbReference type="SAM" id="Phobius"/>
    </source>
</evidence>
<evidence type="ECO:0000259" key="8">
    <source>
        <dbReference type="Pfam" id="PF01435"/>
    </source>
</evidence>
<keyword evidence="1 6" id="KW-0645">Protease</keyword>
<keyword evidence="7" id="KW-0472">Membrane</keyword>
<comment type="cofactor">
    <cofactor evidence="6">
        <name>Zn(2+)</name>
        <dbReference type="ChEBI" id="CHEBI:29105"/>
    </cofactor>
    <text evidence="6">Binds 1 zinc ion per subunit.</text>
</comment>
<dbReference type="Pfam" id="PF01435">
    <property type="entry name" value="Peptidase_M48"/>
    <property type="match status" value="1"/>
</dbReference>
<comment type="caution">
    <text evidence="9">The sequence shown here is derived from an EMBL/GenBank/DDBJ whole genome shotgun (WGS) entry which is preliminary data.</text>
</comment>
<evidence type="ECO:0000313" key="10">
    <source>
        <dbReference type="Proteomes" id="UP000580043"/>
    </source>
</evidence>
<dbReference type="Proteomes" id="UP000580043">
    <property type="component" value="Unassembled WGS sequence"/>
</dbReference>
<dbReference type="InterPro" id="IPR051156">
    <property type="entry name" value="Mito/Outer_Membr_Metalloprot"/>
</dbReference>
<keyword evidence="5 6" id="KW-0482">Metalloprotease</keyword>
<comment type="similarity">
    <text evidence="6">Belongs to the peptidase M48 family.</text>
</comment>
<keyword evidence="2" id="KW-0479">Metal-binding</keyword>
<feature type="transmembrane region" description="Helical" evidence="7">
    <location>
        <begin position="105"/>
        <end position="127"/>
    </location>
</feature>
<dbReference type="RefSeq" id="WP_169148132.1">
    <property type="nucleotide sequence ID" value="NZ_JABBGA010000030.1"/>
</dbReference>
<dbReference type="PANTHER" id="PTHR22726:SF1">
    <property type="entry name" value="METALLOENDOPEPTIDASE OMA1, MITOCHONDRIAL"/>
    <property type="match status" value="1"/>
</dbReference>
<reference evidence="9 10" key="1">
    <citation type="submission" date="2020-04" db="EMBL/GenBank/DDBJ databases">
        <title>Zoogloea sp. G-4-1-14 isolated from soil.</title>
        <authorList>
            <person name="Dahal R.H."/>
        </authorList>
    </citation>
    <scope>NUCLEOTIDE SEQUENCE [LARGE SCALE GENOMIC DNA]</scope>
    <source>
        <strain evidence="9 10">G-4-1-14</strain>
    </source>
</reference>
<evidence type="ECO:0000256" key="2">
    <source>
        <dbReference type="ARBA" id="ARBA00022723"/>
    </source>
</evidence>
<dbReference type="GO" id="GO:0046872">
    <property type="term" value="F:metal ion binding"/>
    <property type="evidence" value="ECO:0007669"/>
    <property type="project" value="UniProtKB-KW"/>
</dbReference>
<organism evidence="9 10">
    <name type="scientific">Zoogloea dura</name>
    <dbReference type="NCBI Taxonomy" id="2728840"/>
    <lineage>
        <taxon>Bacteria</taxon>
        <taxon>Pseudomonadati</taxon>
        <taxon>Pseudomonadota</taxon>
        <taxon>Betaproteobacteria</taxon>
        <taxon>Rhodocyclales</taxon>
        <taxon>Zoogloeaceae</taxon>
        <taxon>Zoogloea</taxon>
    </lineage>
</organism>
<keyword evidence="10" id="KW-1185">Reference proteome</keyword>
<dbReference type="EMBL" id="JABBGA010000030">
    <property type="protein sequence ID" value="NML28606.1"/>
    <property type="molecule type" value="Genomic_DNA"/>
</dbReference>
<dbReference type="InterPro" id="IPR001915">
    <property type="entry name" value="Peptidase_M48"/>
</dbReference>
<proteinExistence type="inferred from homology"/>
<dbReference type="CDD" id="cd07332">
    <property type="entry name" value="M48C_Oma1_like"/>
    <property type="match status" value="1"/>
</dbReference>
<evidence type="ECO:0000256" key="6">
    <source>
        <dbReference type="RuleBase" id="RU003983"/>
    </source>
</evidence>
<dbReference type="GO" id="GO:0004222">
    <property type="term" value="F:metalloendopeptidase activity"/>
    <property type="evidence" value="ECO:0007669"/>
    <property type="project" value="InterPro"/>
</dbReference>
<dbReference type="GO" id="GO:0016020">
    <property type="term" value="C:membrane"/>
    <property type="evidence" value="ECO:0007669"/>
    <property type="project" value="TreeGrafter"/>
</dbReference>
<name>A0A848GD04_9RHOO</name>
<evidence type="ECO:0000313" key="9">
    <source>
        <dbReference type="EMBL" id="NML28606.1"/>
    </source>
</evidence>
<keyword evidence="4 6" id="KW-0862">Zinc</keyword>
<dbReference type="GO" id="GO:0051603">
    <property type="term" value="P:proteolysis involved in protein catabolic process"/>
    <property type="evidence" value="ECO:0007669"/>
    <property type="project" value="TreeGrafter"/>
</dbReference>
<feature type="domain" description="Peptidase M48" evidence="8">
    <location>
        <begin position="167"/>
        <end position="335"/>
    </location>
</feature>